<evidence type="ECO:0000313" key="1">
    <source>
        <dbReference type="EMBL" id="GGY13212.1"/>
    </source>
</evidence>
<dbReference type="AlphaFoldDB" id="A0A918P1H8"/>
<accession>A0A918P1H8</accession>
<reference evidence="1" key="1">
    <citation type="journal article" date="2014" name="Int. J. Syst. Evol. Microbiol.">
        <title>Complete genome sequence of Corynebacterium casei LMG S-19264T (=DSM 44701T), isolated from a smear-ripened cheese.</title>
        <authorList>
            <consortium name="US DOE Joint Genome Institute (JGI-PGF)"/>
            <person name="Walter F."/>
            <person name="Albersmeier A."/>
            <person name="Kalinowski J."/>
            <person name="Ruckert C."/>
        </authorList>
    </citation>
    <scope>NUCLEOTIDE SEQUENCE</scope>
    <source>
        <strain evidence="1">KCTC 32182</strain>
    </source>
</reference>
<protein>
    <submittedName>
        <fullName evidence="1">Uncharacterized protein</fullName>
    </submittedName>
</protein>
<dbReference type="EMBL" id="BMYX01000007">
    <property type="protein sequence ID" value="GGY13212.1"/>
    <property type="molecule type" value="Genomic_DNA"/>
</dbReference>
<reference evidence="1" key="2">
    <citation type="submission" date="2020-09" db="EMBL/GenBank/DDBJ databases">
        <authorList>
            <person name="Sun Q."/>
            <person name="Kim S."/>
        </authorList>
    </citation>
    <scope>NUCLEOTIDE SEQUENCE</scope>
    <source>
        <strain evidence="1">KCTC 32182</strain>
    </source>
</reference>
<keyword evidence="2" id="KW-1185">Reference proteome</keyword>
<sequence length="72" mass="7859">MASKAPFLICPHCCSTDIDAPAAPGESDILVCRHCGYQVSYGVMRSQVRRALEGALGMIREQVAHKVPQLFQ</sequence>
<organism evidence="1 2">
    <name type="scientific">Paludibacterium paludis</name>
    <dbReference type="NCBI Taxonomy" id="1225769"/>
    <lineage>
        <taxon>Bacteria</taxon>
        <taxon>Pseudomonadati</taxon>
        <taxon>Pseudomonadota</taxon>
        <taxon>Betaproteobacteria</taxon>
        <taxon>Neisseriales</taxon>
        <taxon>Chromobacteriaceae</taxon>
        <taxon>Paludibacterium</taxon>
    </lineage>
</organism>
<name>A0A918P1H8_9NEIS</name>
<dbReference type="Proteomes" id="UP000645257">
    <property type="component" value="Unassembled WGS sequence"/>
</dbReference>
<proteinExistence type="predicted"/>
<dbReference type="RefSeq" id="WP_189533002.1">
    <property type="nucleotide sequence ID" value="NZ_BMYX01000007.1"/>
</dbReference>
<gene>
    <name evidence="1" type="ORF">GCM10011289_15570</name>
</gene>
<comment type="caution">
    <text evidence="1">The sequence shown here is derived from an EMBL/GenBank/DDBJ whole genome shotgun (WGS) entry which is preliminary data.</text>
</comment>
<evidence type="ECO:0000313" key="2">
    <source>
        <dbReference type="Proteomes" id="UP000645257"/>
    </source>
</evidence>